<evidence type="ECO:0000313" key="4">
    <source>
        <dbReference type="EMBL" id="MBT0607934.1"/>
    </source>
</evidence>
<keyword evidence="5" id="KW-1185">Reference proteome</keyword>
<dbReference type="EMBL" id="JAHCTB010000003">
    <property type="protein sequence ID" value="MBT0607934.1"/>
    <property type="molecule type" value="Genomic_DNA"/>
</dbReference>
<dbReference type="Pfam" id="PF00535">
    <property type="entry name" value="Glycos_transf_2"/>
    <property type="match status" value="1"/>
</dbReference>
<dbReference type="SUPFAM" id="SSF53448">
    <property type="entry name" value="Nucleotide-diphospho-sugar transferases"/>
    <property type="match status" value="1"/>
</dbReference>
<dbReference type="PANTHER" id="PTHR22916">
    <property type="entry name" value="GLYCOSYLTRANSFERASE"/>
    <property type="match status" value="1"/>
</dbReference>
<accession>A0ABS5S683</accession>
<protein>
    <submittedName>
        <fullName evidence="4">Glycosyltransferase family 2 protein</fullName>
    </submittedName>
</protein>
<evidence type="ECO:0000256" key="1">
    <source>
        <dbReference type="ARBA" id="ARBA00022676"/>
    </source>
</evidence>
<dbReference type="PANTHER" id="PTHR22916:SF51">
    <property type="entry name" value="GLYCOSYLTRANSFERASE EPSH-RELATED"/>
    <property type="match status" value="1"/>
</dbReference>
<feature type="domain" description="Glycosyltransferase 2-like" evidence="3">
    <location>
        <begin position="7"/>
        <end position="164"/>
    </location>
</feature>
<sequence>MITPLVSVIIPVYNVENFVGTCIDSVIAQVYKNIEILIINDGSTDNSKKIIEGYGDSRIIIINKNNRGVSETRNCGLNAAKGSYICFVDSDDWIETTLISSCVNRMMMVDCDIVYFNYFTDTYSENHEFIDRKSSGLRSLQSNDLEILAVSGYCWNKMYSKNYLIKNNLFFKEHLDIHEDTDFNLRCFSKTNNVEFLEASLYHYNNRVVPSLIKKYDDNRINNFNEVQNVLSESMELKNYSEDVRFQILSNYLMMSIRYQFNALFQYTNSTFNERTIYIRSIIKNINNIHYLKYYIPSGIKDLLIKILILYKLPFVLNVIFTLKK</sequence>
<reference evidence="4 5" key="1">
    <citation type="submission" date="2021-05" db="EMBL/GenBank/DDBJ databases">
        <title>Aequorivita echinoideorum JCM 30378 genome.</title>
        <authorList>
            <person name="Zhang H."/>
            <person name="Li C."/>
        </authorList>
    </citation>
    <scope>NUCLEOTIDE SEQUENCE [LARGE SCALE GENOMIC DNA]</scope>
    <source>
        <strain evidence="4 5">JCM30378</strain>
    </source>
</reference>
<keyword evidence="2" id="KW-0808">Transferase</keyword>
<gene>
    <name evidence="4" type="ORF">KIV10_07050</name>
</gene>
<name>A0ABS5S683_9FLAO</name>
<evidence type="ECO:0000259" key="3">
    <source>
        <dbReference type="Pfam" id="PF00535"/>
    </source>
</evidence>
<keyword evidence="1" id="KW-0328">Glycosyltransferase</keyword>
<organism evidence="4 5">
    <name type="scientific">Aequorivita echinoideorum</name>
    <dbReference type="NCBI Taxonomy" id="1549647"/>
    <lineage>
        <taxon>Bacteria</taxon>
        <taxon>Pseudomonadati</taxon>
        <taxon>Bacteroidota</taxon>
        <taxon>Flavobacteriia</taxon>
        <taxon>Flavobacteriales</taxon>
        <taxon>Flavobacteriaceae</taxon>
        <taxon>Aequorivita</taxon>
    </lineage>
</organism>
<dbReference type="Gene3D" id="3.90.550.10">
    <property type="entry name" value="Spore Coat Polysaccharide Biosynthesis Protein SpsA, Chain A"/>
    <property type="match status" value="1"/>
</dbReference>
<dbReference type="InterPro" id="IPR001173">
    <property type="entry name" value="Glyco_trans_2-like"/>
</dbReference>
<evidence type="ECO:0000256" key="2">
    <source>
        <dbReference type="ARBA" id="ARBA00022679"/>
    </source>
</evidence>
<dbReference type="InterPro" id="IPR029044">
    <property type="entry name" value="Nucleotide-diphossugar_trans"/>
</dbReference>
<proteinExistence type="predicted"/>
<comment type="caution">
    <text evidence="4">The sequence shown here is derived from an EMBL/GenBank/DDBJ whole genome shotgun (WGS) entry which is preliminary data.</text>
</comment>
<evidence type="ECO:0000313" key="5">
    <source>
        <dbReference type="Proteomes" id="UP001297092"/>
    </source>
</evidence>
<dbReference type="RefSeq" id="WP_214112818.1">
    <property type="nucleotide sequence ID" value="NZ_JAHCTB010000003.1"/>
</dbReference>
<dbReference type="Proteomes" id="UP001297092">
    <property type="component" value="Unassembled WGS sequence"/>
</dbReference>
<dbReference type="CDD" id="cd00761">
    <property type="entry name" value="Glyco_tranf_GTA_type"/>
    <property type="match status" value="1"/>
</dbReference>